<reference evidence="2" key="2">
    <citation type="submission" date="2022-06" db="UniProtKB">
        <authorList>
            <consortium name="EnsemblMetazoa"/>
        </authorList>
    </citation>
    <scope>IDENTIFICATION</scope>
    <source>
        <strain evidence="2">PS312</strain>
    </source>
</reference>
<feature type="region of interest" description="Disordered" evidence="1">
    <location>
        <begin position="1"/>
        <end position="29"/>
    </location>
</feature>
<dbReference type="AlphaFoldDB" id="A0A2A6CN13"/>
<keyword evidence="3" id="KW-1185">Reference proteome</keyword>
<proteinExistence type="predicted"/>
<accession>A0A2A6CN13</accession>
<dbReference type="Proteomes" id="UP000005239">
    <property type="component" value="Unassembled WGS sequence"/>
</dbReference>
<feature type="compositionally biased region" description="Polar residues" evidence="1">
    <location>
        <begin position="1"/>
        <end position="11"/>
    </location>
</feature>
<protein>
    <submittedName>
        <fullName evidence="2">Uncharacterized protein</fullName>
    </submittedName>
</protein>
<name>A0A2A6CN13_PRIPA</name>
<feature type="compositionally biased region" description="Acidic residues" evidence="1">
    <location>
        <begin position="16"/>
        <end position="29"/>
    </location>
</feature>
<organism evidence="2 3">
    <name type="scientific">Pristionchus pacificus</name>
    <name type="common">Parasitic nematode worm</name>
    <dbReference type="NCBI Taxonomy" id="54126"/>
    <lineage>
        <taxon>Eukaryota</taxon>
        <taxon>Metazoa</taxon>
        <taxon>Ecdysozoa</taxon>
        <taxon>Nematoda</taxon>
        <taxon>Chromadorea</taxon>
        <taxon>Rhabditida</taxon>
        <taxon>Rhabditina</taxon>
        <taxon>Diplogasteromorpha</taxon>
        <taxon>Diplogasteroidea</taxon>
        <taxon>Neodiplogasteridae</taxon>
        <taxon>Pristionchus</taxon>
    </lineage>
</organism>
<evidence type="ECO:0000256" key="1">
    <source>
        <dbReference type="SAM" id="MobiDB-lite"/>
    </source>
</evidence>
<accession>A0A8R1Z2R4</accession>
<dbReference type="EnsemblMetazoa" id="PPA41345.1">
    <property type="protein sequence ID" value="PPA41345.1"/>
    <property type="gene ID" value="WBGene00279714"/>
</dbReference>
<sequence>MQPVQTASSTAPGPDLDPDDVLLDKDDDNDDRRDIYVTVELPGDERPLIEKIHRLLFTQCNDLRRTANGRYLMKKRRLNSVPDSLVTATNRNLQPVDLPAPATVSVPGPSASTTSGLRSKLNSAIKVVQNAVQSGNRFRRLVDVESTTSAIS</sequence>
<evidence type="ECO:0000313" key="3">
    <source>
        <dbReference type="Proteomes" id="UP000005239"/>
    </source>
</evidence>
<reference evidence="3" key="1">
    <citation type="journal article" date="2008" name="Nat. Genet.">
        <title>The Pristionchus pacificus genome provides a unique perspective on nematode lifestyle and parasitism.</title>
        <authorList>
            <person name="Dieterich C."/>
            <person name="Clifton S.W."/>
            <person name="Schuster L.N."/>
            <person name="Chinwalla A."/>
            <person name="Delehaunty K."/>
            <person name="Dinkelacker I."/>
            <person name="Fulton L."/>
            <person name="Fulton R."/>
            <person name="Godfrey J."/>
            <person name="Minx P."/>
            <person name="Mitreva M."/>
            <person name="Roeseler W."/>
            <person name="Tian H."/>
            <person name="Witte H."/>
            <person name="Yang S.P."/>
            <person name="Wilson R.K."/>
            <person name="Sommer R.J."/>
        </authorList>
    </citation>
    <scope>NUCLEOTIDE SEQUENCE [LARGE SCALE GENOMIC DNA]</scope>
    <source>
        <strain evidence="3">PS312</strain>
    </source>
</reference>
<evidence type="ECO:0000313" key="2">
    <source>
        <dbReference type="EnsemblMetazoa" id="PPA41345.1"/>
    </source>
</evidence>
<gene>
    <name evidence="2" type="primary">WBGene00279714</name>
</gene>